<sequence length="266" mass="30909">MANNRDEDQDPPTGSDKEKKRSRKGKDFEPPKKSSKSKESSKGKTQSKPSSTVKPVNAEEPLQEAEIDVEEQILYDVVNEADQPQDDAAPTKGIQFDTLTFDELMATLIDFTKFAMNRLKLDKITKADLVGPIYKLLKGTCKSKIKVEYKMNQCYNALMDQLDWTNPEEIVVRRADRKLYTFKEVALRMFTRRIIIQKRVEDVQLLVESYQKKLNITKPQKDFSEISAKEPYTTSYDPKRVVYLNSSKRKRLMRVDELYKFSDRTL</sequence>
<accession>A0A6L2KB63</accession>
<evidence type="ECO:0000313" key="2">
    <source>
        <dbReference type="EMBL" id="GEU45952.1"/>
    </source>
</evidence>
<name>A0A6L2KB63_TANCI</name>
<gene>
    <name evidence="2" type="ORF">Tci_017930</name>
</gene>
<dbReference type="EMBL" id="BKCJ010002057">
    <property type="protein sequence ID" value="GEU45952.1"/>
    <property type="molecule type" value="Genomic_DNA"/>
</dbReference>
<dbReference type="AlphaFoldDB" id="A0A6L2KB63"/>
<organism evidence="2">
    <name type="scientific">Tanacetum cinerariifolium</name>
    <name type="common">Dalmatian daisy</name>
    <name type="synonym">Chrysanthemum cinerariifolium</name>
    <dbReference type="NCBI Taxonomy" id="118510"/>
    <lineage>
        <taxon>Eukaryota</taxon>
        <taxon>Viridiplantae</taxon>
        <taxon>Streptophyta</taxon>
        <taxon>Embryophyta</taxon>
        <taxon>Tracheophyta</taxon>
        <taxon>Spermatophyta</taxon>
        <taxon>Magnoliopsida</taxon>
        <taxon>eudicotyledons</taxon>
        <taxon>Gunneridae</taxon>
        <taxon>Pentapetalae</taxon>
        <taxon>asterids</taxon>
        <taxon>campanulids</taxon>
        <taxon>Asterales</taxon>
        <taxon>Asteraceae</taxon>
        <taxon>Asteroideae</taxon>
        <taxon>Anthemideae</taxon>
        <taxon>Anthemidinae</taxon>
        <taxon>Tanacetum</taxon>
    </lineage>
</organism>
<evidence type="ECO:0000256" key="1">
    <source>
        <dbReference type="SAM" id="MobiDB-lite"/>
    </source>
</evidence>
<protein>
    <submittedName>
        <fullName evidence="2">Uncharacterized protein</fullName>
    </submittedName>
</protein>
<reference evidence="2" key="1">
    <citation type="journal article" date="2019" name="Sci. Rep.">
        <title>Draft genome of Tanacetum cinerariifolium, the natural source of mosquito coil.</title>
        <authorList>
            <person name="Yamashiro T."/>
            <person name="Shiraishi A."/>
            <person name="Satake H."/>
            <person name="Nakayama K."/>
        </authorList>
    </citation>
    <scope>NUCLEOTIDE SEQUENCE</scope>
</reference>
<feature type="compositionally biased region" description="Basic and acidic residues" evidence="1">
    <location>
        <begin position="15"/>
        <end position="42"/>
    </location>
</feature>
<comment type="caution">
    <text evidence="2">The sequence shown here is derived from an EMBL/GenBank/DDBJ whole genome shotgun (WGS) entry which is preliminary data.</text>
</comment>
<feature type="region of interest" description="Disordered" evidence="1">
    <location>
        <begin position="1"/>
        <end position="63"/>
    </location>
</feature>
<proteinExistence type="predicted"/>